<accession>A0A0B4X6I9</accession>
<sequence>MQLIDPNHPAYRRVWVRALIVGLCLGWAALEFITGDPFWGVLSAGAGVYAFYMLFWTFKPQTPAEPAEAPKPEETDPE</sequence>
<keyword evidence="1" id="KW-0812">Transmembrane</keyword>
<dbReference type="AlphaFoldDB" id="A0A0B4X6I9"/>
<keyword evidence="3" id="KW-1185">Reference proteome</keyword>
<feature type="transmembrane region" description="Helical" evidence="1">
    <location>
        <begin position="14"/>
        <end position="33"/>
    </location>
</feature>
<gene>
    <name evidence="2" type="ORF">RGR602_CH02787</name>
</gene>
<organism evidence="2 3">
    <name type="scientific">Rhizobium gallicum bv. gallicum R602sp</name>
    <dbReference type="NCBI Taxonomy" id="1041138"/>
    <lineage>
        <taxon>Bacteria</taxon>
        <taxon>Pseudomonadati</taxon>
        <taxon>Pseudomonadota</taxon>
        <taxon>Alphaproteobacteria</taxon>
        <taxon>Hyphomicrobiales</taxon>
        <taxon>Rhizobiaceae</taxon>
        <taxon>Rhizobium/Agrobacterium group</taxon>
        <taxon>Rhizobium</taxon>
    </lineage>
</organism>
<reference evidence="2 3" key="1">
    <citation type="submission" date="2013-11" db="EMBL/GenBank/DDBJ databases">
        <title>Complete genome sequence of Rhizobium gallicum bv. gallicum R602.</title>
        <authorList>
            <person name="Bustos P."/>
            <person name="Santamaria R.I."/>
            <person name="Lozano L."/>
            <person name="Acosta J.L."/>
            <person name="Ormeno-Orrillo E."/>
            <person name="Rogel M.A."/>
            <person name="Romero D."/>
            <person name="Cevallos M.A."/>
            <person name="Martinez-Romero E."/>
            <person name="Gonzalez V."/>
        </authorList>
    </citation>
    <scope>NUCLEOTIDE SEQUENCE [LARGE SCALE GENOMIC DNA]</scope>
    <source>
        <strain evidence="2 3">R602</strain>
    </source>
</reference>
<name>A0A0B4X6I9_9HYPH</name>
<protein>
    <recommendedName>
        <fullName evidence="4">DUF3329 domain-containing protein</fullName>
    </recommendedName>
</protein>
<dbReference type="KEGG" id="rga:RGR602_CH02787"/>
<dbReference type="RefSeq" id="WP_039845577.1">
    <property type="nucleotide sequence ID" value="NZ_CP006877.1"/>
</dbReference>
<evidence type="ECO:0008006" key="4">
    <source>
        <dbReference type="Google" id="ProtNLM"/>
    </source>
</evidence>
<keyword evidence="1" id="KW-1133">Transmembrane helix</keyword>
<dbReference type="HOGENOM" id="CLU_185305_0_0_5"/>
<dbReference type="EMBL" id="CP006877">
    <property type="protein sequence ID" value="AJD42107.1"/>
    <property type="molecule type" value="Genomic_DNA"/>
</dbReference>
<feature type="transmembrane region" description="Helical" evidence="1">
    <location>
        <begin position="39"/>
        <end position="58"/>
    </location>
</feature>
<proteinExistence type="predicted"/>
<evidence type="ECO:0000313" key="3">
    <source>
        <dbReference type="Proteomes" id="UP000031368"/>
    </source>
</evidence>
<evidence type="ECO:0000313" key="2">
    <source>
        <dbReference type="EMBL" id="AJD42107.1"/>
    </source>
</evidence>
<dbReference type="Proteomes" id="UP000031368">
    <property type="component" value="Chromosome"/>
</dbReference>
<evidence type="ECO:0000256" key="1">
    <source>
        <dbReference type="SAM" id="Phobius"/>
    </source>
</evidence>
<keyword evidence="1" id="KW-0472">Membrane</keyword>